<evidence type="ECO:0000313" key="2">
    <source>
        <dbReference type="EMBL" id="OGM27000.1"/>
    </source>
</evidence>
<dbReference type="SUPFAM" id="SSF53335">
    <property type="entry name" value="S-adenosyl-L-methionine-dependent methyltransferases"/>
    <property type="match status" value="1"/>
</dbReference>
<dbReference type="GO" id="GO:0008757">
    <property type="term" value="F:S-adenosylmethionine-dependent methyltransferase activity"/>
    <property type="evidence" value="ECO:0007669"/>
    <property type="project" value="InterPro"/>
</dbReference>
<dbReference type="AlphaFoldDB" id="A0A1F7YII5"/>
<dbReference type="CDD" id="cd02440">
    <property type="entry name" value="AdoMet_MTases"/>
    <property type="match status" value="1"/>
</dbReference>
<dbReference type="EMBL" id="MGGI01000009">
    <property type="protein sequence ID" value="OGM27000.1"/>
    <property type="molecule type" value="Genomic_DNA"/>
</dbReference>
<protein>
    <recommendedName>
        <fullName evidence="1">Methyltransferase type 11 domain-containing protein</fullName>
    </recommendedName>
</protein>
<dbReference type="Gene3D" id="3.40.50.150">
    <property type="entry name" value="Vaccinia Virus protein VP39"/>
    <property type="match status" value="1"/>
</dbReference>
<dbReference type="Pfam" id="PF08241">
    <property type="entry name" value="Methyltransf_11"/>
    <property type="match status" value="1"/>
</dbReference>
<name>A0A1F7YII5_9BACT</name>
<dbReference type="Proteomes" id="UP000178851">
    <property type="component" value="Unassembled WGS sequence"/>
</dbReference>
<dbReference type="SUPFAM" id="SSF158997">
    <property type="entry name" value="Trm112p-like"/>
    <property type="match status" value="1"/>
</dbReference>
<sequence length="349" mass="40218">MPLLQTSENKKGEVEFRRKLAPQFEGKKVVYTGEPGFKEYIKIIRDRIKNYTLVFKSLNKKGVTFSPFLEFGAGIGQGSMLLASKFKAKGFCTDISYKTLKLAFKYKKILKYQKMPTMVTCDAYNIPLKNASVPFVFCFQTLHHFPDPRPVLTEVKRVLAPEGYFYFGEEPVAQSINLNLWRRATHLTWWEKILKATTILHFISRIGKSEVGHGILEETFNLDTWEKALDQFESVEVTIRIFPLGPTFKRTKTDNKGWLTPPFYLNIFLKLLGGGIEALCKKESHSNELNHLITNNLKTYLKCPNCKTPNTLSTRYNSLNCSKCKKKYKKKSGIFKMFSSQTEKLLKIN</sequence>
<organism evidence="2 3">
    <name type="scientific">Candidatus Woesebacteria bacterium RIFCSPHIGHO2_01_FULL_39_28</name>
    <dbReference type="NCBI Taxonomy" id="1802496"/>
    <lineage>
        <taxon>Bacteria</taxon>
        <taxon>Candidatus Woeseibacteriota</taxon>
    </lineage>
</organism>
<feature type="domain" description="Methyltransferase type 11" evidence="1">
    <location>
        <begin position="69"/>
        <end position="167"/>
    </location>
</feature>
<accession>A0A1F7YII5</accession>
<dbReference type="InterPro" id="IPR013216">
    <property type="entry name" value="Methyltransf_11"/>
</dbReference>
<gene>
    <name evidence="2" type="ORF">A2627_02425</name>
</gene>
<evidence type="ECO:0000313" key="3">
    <source>
        <dbReference type="Proteomes" id="UP000178851"/>
    </source>
</evidence>
<comment type="caution">
    <text evidence="2">The sequence shown here is derived from an EMBL/GenBank/DDBJ whole genome shotgun (WGS) entry which is preliminary data.</text>
</comment>
<dbReference type="InterPro" id="IPR029063">
    <property type="entry name" value="SAM-dependent_MTases_sf"/>
</dbReference>
<evidence type="ECO:0000259" key="1">
    <source>
        <dbReference type="Pfam" id="PF08241"/>
    </source>
</evidence>
<proteinExistence type="predicted"/>
<reference evidence="2 3" key="1">
    <citation type="journal article" date="2016" name="Nat. Commun.">
        <title>Thousands of microbial genomes shed light on interconnected biogeochemical processes in an aquifer system.</title>
        <authorList>
            <person name="Anantharaman K."/>
            <person name="Brown C.T."/>
            <person name="Hug L.A."/>
            <person name="Sharon I."/>
            <person name="Castelle C.J."/>
            <person name="Probst A.J."/>
            <person name="Thomas B.C."/>
            <person name="Singh A."/>
            <person name="Wilkins M.J."/>
            <person name="Karaoz U."/>
            <person name="Brodie E.L."/>
            <person name="Williams K.H."/>
            <person name="Hubbard S.S."/>
            <person name="Banfield J.F."/>
        </authorList>
    </citation>
    <scope>NUCLEOTIDE SEQUENCE [LARGE SCALE GENOMIC DNA]</scope>
</reference>